<evidence type="ECO:0000313" key="2">
    <source>
        <dbReference type="EMBL" id="QFT25689.1"/>
    </source>
</evidence>
<sequence>MNTFIQKKHLLAEIRNGDFTHPKDREAVQFATSKINFASKQRVLDVGSGLGGTVDMLNQIVTTTGLDKDIQAVHYARNQYKDCEFLHGDVLDIDQLTEETFDLFTLFSSFYAFEDQNKACNALMGRAREKADLLVFEYCSKTPFKGNLFDDDHSPFNPIALDRLDTIFSPWSIVEVHDLSEMFFESYQSVLKTMREHKSPLCHHHGKEAFDRVYDSFTKLAVNLDTGVLGGCLVHAQT</sequence>
<keyword evidence="2" id="KW-0489">Methyltransferase</keyword>
<dbReference type="Proteomes" id="UP000326936">
    <property type="component" value="Chromosome"/>
</dbReference>
<gene>
    <name evidence="2" type="ORF">FIV01_04535</name>
</gene>
<proteinExistence type="predicted"/>
<dbReference type="PANTHER" id="PTHR43861">
    <property type="entry name" value="TRANS-ACONITATE 2-METHYLTRANSFERASE-RELATED"/>
    <property type="match status" value="1"/>
</dbReference>
<keyword evidence="2" id="KW-0808">Transferase</keyword>
<dbReference type="AlphaFoldDB" id="A0A5P9CH92"/>
<dbReference type="GO" id="GO:0008168">
    <property type="term" value="F:methyltransferase activity"/>
    <property type="evidence" value="ECO:0007669"/>
    <property type="project" value="UniProtKB-KW"/>
</dbReference>
<evidence type="ECO:0000313" key="3">
    <source>
        <dbReference type="Proteomes" id="UP000326936"/>
    </source>
</evidence>
<dbReference type="InterPro" id="IPR025714">
    <property type="entry name" value="Methyltranfer_dom"/>
</dbReference>
<dbReference type="Pfam" id="PF13847">
    <property type="entry name" value="Methyltransf_31"/>
    <property type="match status" value="1"/>
</dbReference>
<dbReference type="InterPro" id="IPR029063">
    <property type="entry name" value="SAM-dependent_MTases_sf"/>
</dbReference>
<keyword evidence="3" id="KW-1185">Reference proteome</keyword>
<dbReference type="EMBL" id="CP045350">
    <property type="protein sequence ID" value="QFT25689.1"/>
    <property type="molecule type" value="Genomic_DNA"/>
</dbReference>
<name>A0A5P9CH92_9VIBR</name>
<dbReference type="KEGG" id="vaq:FIV01_04535"/>
<dbReference type="CDD" id="cd02440">
    <property type="entry name" value="AdoMet_MTases"/>
    <property type="match status" value="1"/>
</dbReference>
<evidence type="ECO:0000259" key="1">
    <source>
        <dbReference type="Pfam" id="PF13847"/>
    </source>
</evidence>
<dbReference type="OrthoDB" id="529208at2"/>
<dbReference type="GO" id="GO:0032259">
    <property type="term" value="P:methylation"/>
    <property type="evidence" value="ECO:0007669"/>
    <property type="project" value="UniProtKB-KW"/>
</dbReference>
<dbReference type="Gene3D" id="3.40.50.150">
    <property type="entry name" value="Vaccinia Virus protein VP39"/>
    <property type="match status" value="1"/>
</dbReference>
<protein>
    <submittedName>
        <fullName evidence="2">Methyltransferase domain protein</fullName>
    </submittedName>
</protein>
<feature type="domain" description="Methyltransferase" evidence="1">
    <location>
        <begin position="39"/>
        <end position="145"/>
    </location>
</feature>
<accession>A0A5P9CH92</accession>
<dbReference type="SUPFAM" id="SSF53335">
    <property type="entry name" value="S-adenosyl-L-methionine-dependent methyltransferases"/>
    <property type="match status" value="1"/>
</dbReference>
<reference evidence="2 3" key="1">
    <citation type="submission" date="2019-10" db="EMBL/GenBank/DDBJ databases">
        <title>Complete genome sequence of Vibrio sp. strain THAF100, isolated from non-filtered water from the water column of tank 6 of a marine aquarium containing stony-coral fragments. Water maintained at 26 degree C.</title>
        <authorList>
            <person name="Ruckert C."/>
            <person name="Franco A."/>
            <person name="Kalinowski J."/>
            <person name="Glaeser S."/>
        </authorList>
    </citation>
    <scope>NUCLEOTIDE SEQUENCE [LARGE SCALE GENOMIC DNA]</scope>
    <source>
        <strain evidence="2 3">THAF100</strain>
    </source>
</reference>
<organism evidence="2 3">
    <name type="scientific">Vibrio aquimaris</name>
    <dbReference type="NCBI Taxonomy" id="2587862"/>
    <lineage>
        <taxon>Bacteria</taxon>
        <taxon>Pseudomonadati</taxon>
        <taxon>Pseudomonadota</taxon>
        <taxon>Gammaproteobacteria</taxon>
        <taxon>Vibrionales</taxon>
        <taxon>Vibrionaceae</taxon>
        <taxon>Vibrio</taxon>
    </lineage>
</organism>
<dbReference type="RefSeq" id="WP_152429926.1">
    <property type="nucleotide sequence ID" value="NZ_CBCSDK010000003.1"/>
</dbReference>